<accession>A0A6L5YHC7</accession>
<gene>
    <name evidence="2" type="ORF">FYJ59_03580</name>
</gene>
<keyword evidence="3" id="KW-1185">Reference proteome</keyword>
<dbReference type="PANTHER" id="PTHR33705">
    <property type="entry name" value="PHOSPHOCARRIER PROTEIN HPR"/>
    <property type="match status" value="1"/>
</dbReference>
<name>A0A6L5YHC7_9FIRM</name>
<feature type="domain" description="HPr" evidence="1">
    <location>
        <begin position="1"/>
        <end position="86"/>
    </location>
</feature>
<dbReference type="InterPro" id="IPR002114">
    <property type="entry name" value="PTS_HPr_Ser_P_site"/>
</dbReference>
<dbReference type="CDD" id="cd00367">
    <property type="entry name" value="PTS-HPr_like"/>
    <property type="match status" value="1"/>
</dbReference>
<dbReference type="Gene3D" id="3.30.1340.10">
    <property type="entry name" value="HPr-like"/>
    <property type="match status" value="1"/>
</dbReference>
<dbReference type="PRINTS" id="PR00107">
    <property type="entry name" value="PHOSPHOCPHPR"/>
</dbReference>
<reference evidence="2 3" key="1">
    <citation type="submission" date="2019-08" db="EMBL/GenBank/DDBJ databases">
        <title>In-depth cultivation of the pig gut microbiome towards novel bacterial diversity and tailored functional studies.</title>
        <authorList>
            <person name="Wylensek D."/>
            <person name="Hitch T.C.A."/>
            <person name="Clavel T."/>
        </authorList>
    </citation>
    <scope>NUCLEOTIDE SEQUENCE [LARGE SCALE GENOMIC DNA]</scope>
    <source>
        <strain evidence="2 3">WCA3-601-WT-6H</strain>
    </source>
</reference>
<dbReference type="InterPro" id="IPR050399">
    <property type="entry name" value="HPr"/>
</dbReference>
<dbReference type="PROSITE" id="PS51350">
    <property type="entry name" value="PTS_HPR_DOM"/>
    <property type="match status" value="1"/>
</dbReference>
<dbReference type="Proteomes" id="UP000476055">
    <property type="component" value="Unassembled WGS sequence"/>
</dbReference>
<evidence type="ECO:0000313" key="2">
    <source>
        <dbReference type="EMBL" id="MST57328.1"/>
    </source>
</evidence>
<organism evidence="2 3">
    <name type="scientific">Waltera intestinalis</name>
    <dbReference type="NCBI Taxonomy" id="2606635"/>
    <lineage>
        <taxon>Bacteria</taxon>
        <taxon>Bacillati</taxon>
        <taxon>Bacillota</taxon>
        <taxon>Clostridia</taxon>
        <taxon>Lachnospirales</taxon>
        <taxon>Lachnospiraceae</taxon>
        <taxon>Waltera</taxon>
    </lineage>
</organism>
<dbReference type="Pfam" id="PF00381">
    <property type="entry name" value="PTS-HPr"/>
    <property type="match status" value="1"/>
</dbReference>
<dbReference type="AlphaFoldDB" id="A0A6L5YHC7"/>
<protein>
    <submittedName>
        <fullName evidence="2">HPr family phosphocarrier protein</fullName>
    </submittedName>
</protein>
<evidence type="ECO:0000259" key="1">
    <source>
        <dbReference type="PROSITE" id="PS51350"/>
    </source>
</evidence>
<proteinExistence type="predicted"/>
<comment type="caution">
    <text evidence="2">The sequence shown here is derived from an EMBL/GenBank/DDBJ whole genome shotgun (WGS) entry which is preliminary data.</text>
</comment>
<dbReference type="NCBIfam" id="TIGR01003">
    <property type="entry name" value="PTS_HPr_family"/>
    <property type="match status" value="1"/>
</dbReference>
<evidence type="ECO:0000313" key="3">
    <source>
        <dbReference type="Proteomes" id="UP000476055"/>
    </source>
</evidence>
<dbReference type="InterPro" id="IPR035895">
    <property type="entry name" value="HPr-like_sf"/>
</dbReference>
<dbReference type="EMBL" id="VUMU01000003">
    <property type="protein sequence ID" value="MST57328.1"/>
    <property type="molecule type" value="Genomic_DNA"/>
</dbReference>
<dbReference type="RefSeq" id="WP_118546725.1">
    <property type="nucleotide sequence ID" value="NZ_VUMU01000003.1"/>
</dbReference>
<dbReference type="PANTHER" id="PTHR33705:SF5">
    <property type="entry name" value="HPR-LIKE PROTEIN CRH"/>
    <property type="match status" value="1"/>
</dbReference>
<sequence length="86" mass="9347">MTKRSIKVRLEDGLDARPVALLVQEASKYESNIYIEVDDKRINAKSIMGMMSLGLCAGEELTVAAEGADEQTAVDNIEKFLSGQVA</sequence>
<dbReference type="InterPro" id="IPR000032">
    <property type="entry name" value="HPr-like"/>
</dbReference>
<dbReference type="SUPFAM" id="SSF55594">
    <property type="entry name" value="HPr-like"/>
    <property type="match status" value="1"/>
</dbReference>
<dbReference type="PROSITE" id="PS00589">
    <property type="entry name" value="PTS_HPR_SER"/>
    <property type="match status" value="1"/>
</dbReference>